<gene>
    <name evidence="9" type="ORF">NX794_14690</name>
</gene>
<keyword evidence="2 5" id="KW-0808">Transferase</keyword>
<sequence length="462" mass="50713">MTQLFSHPGRSAMRPSGRARPQFTPPLTSVEICAGAGGQAVGLHYAGFDHLALVEWDAHAVRTLSKNVGGWPEWNKARAEALRPMDVKDFLASQTLAGLDLGEGDLDLLAGGVPCPPFSLAGKRLGKDDERDLFPAALDIVKVLRPKAVMIENVRGILEPPEVFIDYRRDILNNLHDLGYEVPAVEDHWLPEKQDLAMRAVWRRLDASDYGVPQLRPRAILVAIRKDILEESGAEFVWPSRLKGTQEVTVVDQLNPTMLRRCKQFWNKNYKGEPAAPGERTGKDIYHDWHHKASQAAAAGKRIAPTLVGGSRKHGGADLGPTRAKRAWADLGVDAMGVANDPADCDPERDLFRKTGPMLTVEQAAIIQGFPEKWRFQGGKTAQYRQVGNAFPPPVAEAVGRAIAAVLRPEMREDLLSDYEMDCEGNGSVQGGPEQMILPVSSPPQARAARKDRRGNYVGTRG</sequence>
<evidence type="ECO:0000256" key="1">
    <source>
        <dbReference type="ARBA" id="ARBA00022603"/>
    </source>
</evidence>
<evidence type="ECO:0000256" key="5">
    <source>
        <dbReference type="PROSITE-ProRule" id="PRU01016"/>
    </source>
</evidence>
<dbReference type="PANTHER" id="PTHR10629:SF52">
    <property type="entry name" value="DNA (CYTOSINE-5)-METHYLTRANSFERASE 1"/>
    <property type="match status" value="1"/>
</dbReference>
<evidence type="ECO:0000256" key="6">
    <source>
        <dbReference type="RuleBase" id="RU000416"/>
    </source>
</evidence>
<evidence type="ECO:0000313" key="10">
    <source>
        <dbReference type="Proteomes" id="UP001205612"/>
    </source>
</evidence>
<comment type="similarity">
    <text evidence="5 6">Belongs to the class I-like SAM-binding methyltransferase superfamily. C5-methyltransferase family.</text>
</comment>
<dbReference type="Gene3D" id="3.90.120.10">
    <property type="entry name" value="DNA Methylase, subunit A, domain 2"/>
    <property type="match status" value="1"/>
</dbReference>
<evidence type="ECO:0000313" key="9">
    <source>
        <dbReference type="EMBL" id="MCS0602450.1"/>
    </source>
</evidence>
<dbReference type="EMBL" id="JANUGP010000009">
    <property type="protein sequence ID" value="MCS0602450.1"/>
    <property type="molecule type" value="Genomic_DNA"/>
</dbReference>
<dbReference type="InterPro" id="IPR029063">
    <property type="entry name" value="SAM-dependent_MTases_sf"/>
</dbReference>
<keyword evidence="10" id="KW-1185">Reference proteome</keyword>
<dbReference type="EC" id="2.1.1.37" evidence="7"/>
<dbReference type="Gene3D" id="3.40.50.150">
    <property type="entry name" value="Vaccinia Virus protein VP39"/>
    <property type="match status" value="1"/>
</dbReference>
<evidence type="ECO:0000256" key="4">
    <source>
        <dbReference type="ARBA" id="ARBA00022747"/>
    </source>
</evidence>
<dbReference type="InterPro" id="IPR050390">
    <property type="entry name" value="C5-Methyltransferase"/>
</dbReference>
<evidence type="ECO:0000256" key="8">
    <source>
        <dbReference type="SAM" id="MobiDB-lite"/>
    </source>
</evidence>
<name>A0ABT2B1Y0_9ACTN</name>
<dbReference type="PROSITE" id="PS00095">
    <property type="entry name" value="C5_MTASE_2"/>
    <property type="match status" value="1"/>
</dbReference>
<dbReference type="GO" id="GO:0008168">
    <property type="term" value="F:methyltransferase activity"/>
    <property type="evidence" value="ECO:0007669"/>
    <property type="project" value="UniProtKB-KW"/>
</dbReference>
<dbReference type="PANTHER" id="PTHR10629">
    <property type="entry name" value="CYTOSINE-SPECIFIC METHYLTRANSFERASE"/>
    <property type="match status" value="1"/>
</dbReference>
<comment type="caution">
    <text evidence="9">The sequence shown here is derived from an EMBL/GenBank/DDBJ whole genome shotgun (WGS) entry which is preliminary data.</text>
</comment>
<dbReference type="GO" id="GO:0032259">
    <property type="term" value="P:methylation"/>
    <property type="evidence" value="ECO:0007669"/>
    <property type="project" value="UniProtKB-KW"/>
</dbReference>
<feature type="region of interest" description="Disordered" evidence="8">
    <location>
        <begin position="1"/>
        <end position="20"/>
    </location>
</feature>
<dbReference type="InterPro" id="IPR018117">
    <property type="entry name" value="C5_DNA_meth_AS"/>
</dbReference>
<reference evidence="9 10" key="1">
    <citation type="submission" date="2022-08" db="EMBL/GenBank/DDBJ databases">
        <authorList>
            <person name="Somphong A."/>
            <person name="Phongsopitanun W."/>
        </authorList>
    </citation>
    <scope>NUCLEOTIDE SEQUENCE [LARGE SCALE GENOMIC DNA]</scope>
    <source>
        <strain evidence="9 10">LP11</strain>
    </source>
</reference>
<dbReference type="InterPro" id="IPR031303">
    <property type="entry name" value="C5_meth_CS"/>
</dbReference>
<keyword evidence="4" id="KW-0680">Restriction system</keyword>
<comment type="catalytic activity">
    <reaction evidence="7">
        <text>a 2'-deoxycytidine in DNA + S-adenosyl-L-methionine = a 5-methyl-2'-deoxycytidine in DNA + S-adenosyl-L-homocysteine + H(+)</text>
        <dbReference type="Rhea" id="RHEA:13681"/>
        <dbReference type="Rhea" id="RHEA-COMP:11369"/>
        <dbReference type="Rhea" id="RHEA-COMP:11370"/>
        <dbReference type="ChEBI" id="CHEBI:15378"/>
        <dbReference type="ChEBI" id="CHEBI:57856"/>
        <dbReference type="ChEBI" id="CHEBI:59789"/>
        <dbReference type="ChEBI" id="CHEBI:85452"/>
        <dbReference type="ChEBI" id="CHEBI:85454"/>
        <dbReference type="EC" id="2.1.1.37"/>
    </reaction>
</comment>
<keyword evidence="1 5" id="KW-0489">Methyltransferase</keyword>
<keyword evidence="3 5" id="KW-0949">S-adenosyl-L-methionine</keyword>
<accession>A0ABT2B1Y0</accession>
<protein>
    <recommendedName>
        <fullName evidence="7">Cytosine-specific methyltransferase</fullName>
        <ecNumber evidence="7">2.1.1.37</ecNumber>
    </recommendedName>
</protein>
<evidence type="ECO:0000256" key="7">
    <source>
        <dbReference type="RuleBase" id="RU000417"/>
    </source>
</evidence>
<dbReference type="PROSITE" id="PS00094">
    <property type="entry name" value="C5_MTASE_1"/>
    <property type="match status" value="1"/>
</dbReference>
<dbReference type="PRINTS" id="PR00105">
    <property type="entry name" value="C5METTRFRASE"/>
</dbReference>
<feature type="active site" evidence="5">
    <location>
        <position position="115"/>
    </location>
</feature>
<evidence type="ECO:0000256" key="2">
    <source>
        <dbReference type="ARBA" id="ARBA00022679"/>
    </source>
</evidence>
<proteinExistence type="inferred from homology"/>
<dbReference type="PROSITE" id="PS51679">
    <property type="entry name" value="SAM_MT_C5"/>
    <property type="match status" value="1"/>
</dbReference>
<dbReference type="NCBIfam" id="TIGR00675">
    <property type="entry name" value="dcm"/>
    <property type="match status" value="1"/>
</dbReference>
<dbReference type="InterPro" id="IPR001525">
    <property type="entry name" value="C5_MeTfrase"/>
</dbReference>
<feature type="region of interest" description="Disordered" evidence="8">
    <location>
        <begin position="439"/>
        <end position="462"/>
    </location>
</feature>
<organism evidence="9 10">
    <name type="scientific">Streptomyces pyxinicus</name>
    <dbReference type="NCBI Taxonomy" id="2970331"/>
    <lineage>
        <taxon>Bacteria</taxon>
        <taxon>Bacillati</taxon>
        <taxon>Actinomycetota</taxon>
        <taxon>Actinomycetes</taxon>
        <taxon>Kitasatosporales</taxon>
        <taxon>Streptomycetaceae</taxon>
        <taxon>Streptomyces</taxon>
    </lineage>
</organism>
<dbReference type="Proteomes" id="UP001205612">
    <property type="component" value="Unassembled WGS sequence"/>
</dbReference>
<evidence type="ECO:0000256" key="3">
    <source>
        <dbReference type="ARBA" id="ARBA00022691"/>
    </source>
</evidence>
<dbReference type="Pfam" id="PF00145">
    <property type="entry name" value="DNA_methylase"/>
    <property type="match status" value="1"/>
</dbReference>
<dbReference type="SUPFAM" id="SSF53335">
    <property type="entry name" value="S-adenosyl-L-methionine-dependent methyltransferases"/>
    <property type="match status" value="1"/>
</dbReference>